<keyword evidence="1" id="KW-0812">Transmembrane</keyword>
<reference evidence="3 5" key="1">
    <citation type="submission" date="2016-10" db="EMBL/GenBank/DDBJ databases">
        <title>Draft genome sequences of four alkaliphilic bacteria belonging to the Anaerobacillus genus.</title>
        <authorList>
            <person name="Bassil N.M."/>
            <person name="Lloyd J.R."/>
        </authorList>
    </citation>
    <scope>NUCLEOTIDE SEQUENCE [LARGE SCALE GENOMIC DNA]</scope>
    <source>
        <strain evidence="3 5">NB2006</strain>
    </source>
</reference>
<dbReference type="EMBL" id="LQXD01000058">
    <property type="protein sequence ID" value="OIJ21065.1"/>
    <property type="molecule type" value="Genomic_DNA"/>
</dbReference>
<dbReference type="KEGG" id="aia:AWH56_011365"/>
<feature type="domain" description="DUF4190" evidence="2">
    <location>
        <begin position="11"/>
        <end position="72"/>
    </location>
</feature>
<feature type="transmembrane region" description="Helical" evidence="1">
    <location>
        <begin position="59"/>
        <end position="84"/>
    </location>
</feature>
<keyword evidence="1" id="KW-0472">Membrane</keyword>
<gene>
    <name evidence="4" type="ORF">AWH56_011365</name>
    <name evidence="3" type="ORF">AWH56_06615</name>
</gene>
<reference evidence="4 5" key="3">
    <citation type="journal article" date="2019" name="Int. J. Syst. Evol. Microbiol.">
        <title>Anaerobacillus isosaccharinicus sp. nov., an alkaliphilic bacterium which degrades isosaccharinic acid.</title>
        <authorList>
            <person name="Bassil N.M."/>
            <person name="Lloyd J.R."/>
        </authorList>
    </citation>
    <scope>NUCLEOTIDE SEQUENCE [LARGE SCALE GENOMIC DNA]</scope>
    <source>
        <strain evidence="4 5">NB2006</strain>
    </source>
</reference>
<dbReference type="OrthoDB" id="2972738at2"/>
<dbReference type="RefSeq" id="WP_071316379.1">
    <property type="nucleotide sequence ID" value="NZ_CP063356.2"/>
</dbReference>
<keyword evidence="1" id="KW-1133">Transmembrane helix</keyword>
<organism evidence="3 5">
    <name type="scientific">Anaerobacillus isosaccharinicus</name>
    <dbReference type="NCBI Taxonomy" id="1532552"/>
    <lineage>
        <taxon>Bacteria</taxon>
        <taxon>Bacillati</taxon>
        <taxon>Bacillota</taxon>
        <taxon>Bacilli</taxon>
        <taxon>Bacillales</taxon>
        <taxon>Bacillaceae</taxon>
        <taxon>Anaerobacillus</taxon>
    </lineage>
</organism>
<evidence type="ECO:0000313" key="3">
    <source>
        <dbReference type="EMBL" id="OIJ21065.1"/>
    </source>
</evidence>
<reference evidence="4 5" key="2">
    <citation type="journal article" date="2017" name="Genome Announc.">
        <title>Draft Genome Sequences of Four Alkaliphilic Bacteria Belonging to the Anaerobacillus Genus.</title>
        <authorList>
            <person name="Bassil N.M."/>
            <person name="Lloyd J.R."/>
        </authorList>
    </citation>
    <scope>NUCLEOTIDE SEQUENCE [LARGE SCALE GENOMIC DNA]</scope>
    <source>
        <strain evidence="4 5">NB2006</strain>
    </source>
</reference>
<dbReference type="AlphaFoldDB" id="A0A1S2MBM0"/>
<evidence type="ECO:0000313" key="4">
    <source>
        <dbReference type="EMBL" id="QOY38076.1"/>
    </source>
</evidence>
<keyword evidence="5" id="KW-1185">Reference proteome</keyword>
<dbReference type="EMBL" id="CP063356">
    <property type="protein sequence ID" value="QOY38076.1"/>
    <property type="molecule type" value="Genomic_DNA"/>
</dbReference>
<feature type="transmembrane region" description="Helical" evidence="1">
    <location>
        <begin position="12"/>
        <end position="38"/>
    </location>
</feature>
<proteinExistence type="predicted"/>
<evidence type="ECO:0000256" key="1">
    <source>
        <dbReference type="SAM" id="Phobius"/>
    </source>
</evidence>
<name>A0A1S2MBM0_9BACI</name>
<dbReference type="Pfam" id="PF13828">
    <property type="entry name" value="DUF4190"/>
    <property type="match status" value="1"/>
</dbReference>
<evidence type="ECO:0000313" key="5">
    <source>
        <dbReference type="Proteomes" id="UP000180175"/>
    </source>
</evidence>
<protein>
    <submittedName>
        <fullName evidence="4">DUF4190 domain-containing protein</fullName>
    </submittedName>
</protein>
<dbReference type="InterPro" id="IPR025241">
    <property type="entry name" value="DUF4190"/>
</dbReference>
<accession>A0A1S2MBM0</accession>
<dbReference type="Proteomes" id="UP000180175">
    <property type="component" value="Chromosome"/>
</dbReference>
<reference evidence="4" key="4">
    <citation type="submission" date="2020-10" db="EMBL/GenBank/DDBJ databases">
        <authorList>
            <person name="Bassil N.M."/>
            <person name="Lloyd J.R."/>
        </authorList>
    </citation>
    <scope>NUCLEOTIDE SEQUENCE</scope>
    <source>
        <strain evidence="4">NB2006</strain>
    </source>
</reference>
<sequence>MVEKTKTNSNSVISLTMGILSILIPIIGLFLGIIGVVASRKAIREIEKTSEDGRGLATSGLICSSVGIVIQLLGVLGFIAYYSVSNGPVG</sequence>
<evidence type="ECO:0000259" key="2">
    <source>
        <dbReference type="Pfam" id="PF13828"/>
    </source>
</evidence>